<dbReference type="InterPro" id="IPR006668">
    <property type="entry name" value="Mg_transptr_MgtE_intracell_dom"/>
</dbReference>
<proteinExistence type="predicted"/>
<dbReference type="EMBL" id="JAPDNT010000006">
    <property type="protein sequence ID" value="MCW3475111.1"/>
    <property type="molecule type" value="Genomic_DNA"/>
</dbReference>
<name>A0AA42CFN6_9PROT</name>
<evidence type="ECO:0000256" key="1">
    <source>
        <dbReference type="SAM" id="MobiDB-lite"/>
    </source>
</evidence>
<organism evidence="3 4">
    <name type="scientific">Limobrevibacterium gyesilva</name>
    <dbReference type="NCBI Taxonomy" id="2991712"/>
    <lineage>
        <taxon>Bacteria</taxon>
        <taxon>Pseudomonadati</taxon>
        <taxon>Pseudomonadota</taxon>
        <taxon>Alphaproteobacteria</taxon>
        <taxon>Acetobacterales</taxon>
        <taxon>Acetobacteraceae</taxon>
        <taxon>Limobrevibacterium</taxon>
    </lineage>
</organism>
<feature type="compositionally biased region" description="Pro residues" evidence="1">
    <location>
        <begin position="77"/>
        <end position="87"/>
    </location>
</feature>
<feature type="region of interest" description="Disordered" evidence="1">
    <location>
        <begin position="217"/>
        <end position="238"/>
    </location>
</feature>
<reference evidence="3" key="1">
    <citation type="submission" date="2022-09" db="EMBL/GenBank/DDBJ databases">
        <title>Rhodovastum sp. nov. RN2-1 isolated from soil in Seongnam, South Korea.</title>
        <authorList>
            <person name="Le N.T."/>
        </authorList>
    </citation>
    <scope>NUCLEOTIDE SEQUENCE</scope>
    <source>
        <strain evidence="3">RN2-1</strain>
    </source>
</reference>
<sequence>MSLQLPLPRLLPTTIVAMAALLAVKSVALVRAAVPGAPPPAAAGVVPAAQAATPPAATPAPVARPGPAARSAAVKPPEVPRAPPADPPVSESERALLLDLRNRRNELDAREAALASREAVLSSAEKRLAARVNELTALQGKLEALEKARRDRDEANWGGLVKLYETMKPRDAATIFNDLDTQVLLQVLDRMKEAKAAPVLAAMQPERARQVTAQLAQMRGKANAAPGAAAPAATKSGG</sequence>
<dbReference type="SUPFAM" id="SSF158791">
    <property type="entry name" value="MgtE N-terminal domain-like"/>
    <property type="match status" value="1"/>
</dbReference>
<evidence type="ECO:0000259" key="2">
    <source>
        <dbReference type="Pfam" id="PF03448"/>
    </source>
</evidence>
<accession>A0AA42CFN6</accession>
<protein>
    <recommendedName>
        <fullName evidence="2">Magnesium transporter MgtE intracellular domain-containing protein</fullName>
    </recommendedName>
</protein>
<comment type="caution">
    <text evidence="3">The sequence shown here is derived from an EMBL/GenBank/DDBJ whole genome shotgun (WGS) entry which is preliminary data.</text>
</comment>
<dbReference type="InterPro" id="IPR038076">
    <property type="entry name" value="MgtE_N_sf"/>
</dbReference>
<dbReference type="Gene3D" id="1.25.60.10">
    <property type="entry name" value="MgtE N-terminal domain-like"/>
    <property type="match status" value="1"/>
</dbReference>
<feature type="region of interest" description="Disordered" evidence="1">
    <location>
        <begin position="55"/>
        <end position="91"/>
    </location>
</feature>
<dbReference type="Proteomes" id="UP001165679">
    <property type="component" value="Unassembled WGS sequence"/>
</dbReference>
<feature type="compositionally biased region" description="Low complexity" evidence="1">
    <location>
        <begin position="222"/>
        <end position="238"/>
    </location>
</feature>
<reference evidence="3" key="2">
    <citation type="submission" date="2022-10" db="EMBL/GenBank/DDBJ databases">
        <authorList>
            <person name="Trinh H.N."/>
        </authorList>
    </citation>
    <scope>NUCLEOTIDE SEQUENCE</scope>
    <source>
        <strain evidence="3">RN2-1</strain>
    </source>
</reference>
<evidence type="ECO:0000313" key="3">
    <source>
        <dbReference type="EMBL" id="MCW3475111.1"/>
    </source>
</evidence>
<evidence type="ECO:0000313" key="4">
    <source>
        <dbReference type="Proteomes" id="UP001165679"/>
    </source>
</evidence>
<keyword evidence="4" id="KW-1185">Reference proteome</keyword>
<feature type="domain" description="Magnesium transporter MgtE intracellular" evidence="2">
    <location>
        <begin position="162"/>
        <end position="215"/>
    </location>
</feature>
<dbReference type="RefSeq" id="WP_264713802.1">
    <property type="nucleotide sequence ID" value="NZ_JAPDNT010000006.1"/>
</dbReference>
<feature type="compositionally biased region" description="Low complexity" evidence="1">
    <location>
        <begin position="65"/>
        <end position="76"/>
    </location>
</feature>
<dbReference type="AlphaFoldDB" id="A0AA42CFN6"/>
<dbReference type="Pfam" id="PF03448">
    <property type="entry name" value="MgtE_N"/>
    <property type="match status" value="1"/>
</dbReference>
<gene>
    <name evidence="3" type="ORF">OL599_11065</name>
</gene>